<dbReference type="Proteomes" id="UP000507962">
    <property type="component" value="Unassembled WGS sequence"/>
</dbReference>
<dbReference type="EMBL" id="CAADHO010000002">
    <property type="protein sequence ID" value="VFQ43935.1"/>
    <property type="molecule type" value="Genomic_DNA"/>
</dbReference>
<accession>A0A4U8YJJ8</accession>
<organism evidence="1 2">
    <name type="scientific">Desulfoluna butyratoxydans</name>
    <dbReference type="NCBI Taxonomy" id="231438"/>
    <lineage>
        <taxon>Bacteria</taxon>
        <taxon>Pseudomonadati</taxon>
        <taxon>Thermodesulfobacteriota</taxon>
        <taxon>Desulfobacteria</taxon>
        <taxon>Desulfobacterales</taxon>
        <taxon>Desulfolunaceae</taxon>
        <taxon>Desulfoluna</taxon>
    </lineage>
</organism>
<protein>
    <submittedName>
        <fullName evidence="1">Uncharacterized protein</fullName>
    </submittedName>
</protein>
<evidence type="ECO:0000313" key="1">
    <source>
        <dbReference type="EMBL" id="VFQ43935.1"/>
    </source>
</evidence>
<proteinExistence type="predicted"/>
<sequence>MIEGLKEQNFRVARLRGLIINSMASLAEEALSSMKTTSILLFFYGLCVKTSPKKSAKVWPRQGRPRHISRRFGAPLGRSGCA</sequence>
<keyword evidence="2" id="KW-1185">Reference proteome</keyword>
<dbReference type="AlphaFoldDB" id="A0A4U8YJJ8"/>
<gene>
    <name evidence="1" type="ORF">MSL71_15780</name>
</gene>
<evidence type="ECO:0000313" key="2">
    <source>
        <dbReference type="Proteomes" id="UP000507962"/>
    </source>
</evidence>
<name>A0A4U8YJJ8_9BACT</name>
<reference evidence="1 2" key="1">
    <citation type="submission" date="2019-03" db="EMBL/GenBank/DDBJ databases">
        <authorList>
            <person name="Nijsse B."/>
        </authorList>
    </citation>
    <scope>NUCLEOTIDE SEQUENCE [LARGE SCALE GENOMIC DNA]</scope>
    <source>
        <strain evidence="1">Desulfoluna butyratoxydans MSL71</strain>
    </source>
</reference>